<reference evidence="6 7" key="1">
    <citation type="submission" date="2023-06" db="EMBL/GenBank/DDBJ databases">
        <title>Cellulomonas sp. MW4 Whole genome sequence.</title>
        <authorList>
            <person name="Park S."/>
        </authorList>
    </citation>
    <scope>NUCLEOTIDE SEQUENCE [LARGE SCALE GENOMIC DNA]</scope>
    <source>
        <strain evidence="6 7">MW4</strain>
    </source>
</reference>
<dbReference type="Pfam" id="PF16859">
    <property type="entry name" value="TetR_C_11"/>
    <property type="match status" value="1"/>
</dbReference>
<accession>A0ABT7SCK8</accession>
<dbReference type="PROSITE" id="PS01081">
    <property type="entry name" value="HTH_TETR_1"/>
    <property type="match status" value="1"/>
</dbReference>
<protein>
    <submittedName>
        <fullName evidence="6">TetR/AcrR family transcriptional regulator</fullName>
    </submittedName>
</protein>
<keyword evidence="1" id="KW-0805">Transcription regulation</keyword>
<evidence type="ECO:0000259" key="5">
    <source>
        <dbReference type="PROSITE" id="PS50977"/>
    </source>
</evidence>
<sequence>MTSAQAADDVVARRAGRRRDDSKDDAILLAARELLAERGFDGMTMDAVAARAGAGKATVYRRWASKVEMTVDAVTCGTGVPLTIEDLPDTGSLRDDLMAVRFGRHRPDDTEIMSGLMSAVRENPEVASVFHAQFVRSRITLMRDLLERARLRGELRDDVDLDMVASVAPAMIAYRKVVAGQRVDDDFVVRMIDNVILPLVLDVR</sequence>
<dbReference type="InterPro" id="IPR001647">
    <property type="entry name" value="HTH_TetR"/>
</dbReference>
<dbReference type="InterPro" id="IPR050109">
    <property type="entry name" value="HTH-type_TetR-like_transc_reg"/>
</dbReference>
<dbReference type="InterPro" id="IPR009057">
    <property type="entry name" value="Homeodomain-like_sf"/>
</dbReference>
<evidence type="ECO:0000256" key="4">
    <source>
        <dbReference type="PROSITE-ProRule" id="PRU00335"/>
    </source>
</evidence>
<feature type="domain" description="HTH tetR-type" evidence="5">
    <location>
        <begin position="21"/>
        <end position="81"/>
    </location>
</feature>
<dbReference type="Gene3D" id="1.10.10.60">
    <property type="entry name" value="Homeodomain-like"/>
    <property type="match status" value="1"/>
</dbReference>
<evidence type="ECO:0000256" key="1">
    <source>
        <dbReference type="ARBA" id="ARBA00023015"/>
    </source>
</evidence>
<dbReference type="SUPFAM" id="SSF48498">
    <property type="entry name" value="Tetracyclin repressor-like, C-terminal domain"/>
    <property type="match status" value="1"/>
</dbReference>
<keyword evidence="3" id="KW-0804">Transcription</keyword>
<evidence type="ECO:0000313" key="6">
    <source>
        <dbReference type="EMBL" id="MDM7853923.1"/>
    </source>
</evidence>
<evidence type="ECO:0000313" key="7">
    <source>
        <dbReference type="Proteomes" id="UP001529338"/>
    </source>
</evidence>
<dbReference type="SUPFAM" id="SSF46689">
    <property type="entry name" value="Homeodomain-like"/>
    <property type="match status" value="1"/>
</dbReference>
<keyword evidence="7" id="KW-1185">Reference proteome</keyword>
<feature type="DNA-binding region" description="H-T-H motif" evidence="4">
    <location>
        <begin position="44"/>
        <end position="63"/>
    </location>
</feature>
<dbReference type="InterPro" id="IPR011075">
    <property type="entry name" value="TetR_C"/>
</dbReference>
<dbReference type="RefSeq" id="WP_289453447.1">
    <property type="nucleotide sequence ID" value="NZ_JAUCGQ010000001.1"/>
</dbReference>
<proteinExistence type="predicted"/>
<organism evidence="6 7">
    <name type="scientific">Cellulomonas alba</name>
    <dbReference type="NCBI Taxonomy" id="3053467"/>
    <lineage>
        <taxon>Bacteria</taxon>
        <taxon>Bacillati</taxon>
        <taxon>Actinomycetota</taxon>
        <taxon>Actinomycetes</taxon>
        <taxon>Micrococcales</taxon>
        <taxon>Cellulomonadaceae</taxon>
        <taxon>Cellulomonas</taxon>
    </lineage>
</organism>
<dbReference type="InterPro" id="IPR023772">
    <property type="entry name" value="DNA-bd_HTH_TetR-type_CS"/>
</dbReference>
<dbReference type="PANTHER" id="PTHR30055">
    <property type="entry name" value="HTH-TYPE TRANSCRIPTIONAL REGULATOR RUTR"/>
    <property type="match status" value="1"/>
</dbReference>
<dbReference type="EMBL" id="JAUCGQ010000001">
    <property type="protein sequence ID" value="MDM7853923.1"/>
    <property type="molecule type" value="Genomic_DNA"/>
</dbReference>
<dbReference type="PROSITE" id="PS50977">
    <property type="entry name" value="HTH_TETR_2"/>
    <property type="match status" value="1"/>
</dbReference>
<dbReference type="PANTHER" id="PTHR30055:SF148">
    <property type="entry name" value="TETR-FAMILY TRANSCRIPTIONAL REGULATOR"/>
    <property type="match status" value="1"/>
</dbReference>
<gene>
    <name evidence="6" type="ORF">QRT04_03170</name>
</gene>
<keyword evidence="2 4" id="KW-0238">DNA-binding</keyword>
<evidence type="ECO:0000256" key="3">
    <source>
        <dbReference type="ARBA" id="ARBA00023163"/>
    </source>
</evidence>
<name>A0ABT7SCK8_9CELL</name>
<dbReference type="Gene3D" id="1.10.357.10">
    <property type="entry name" value="Tetracycline Repressor, domain 2"/>
    <property type="match status" value="1"/>
</dbReference>
<comment type="caution">
    <text evidence="6">The sequence shown here is derived from an EMBL/GenBank/DDBJ whole genome shotgun (WGS) entry which is preliminary data.</text>
</comment>
<evidence type="ECO:0000256" key="2">
    <source>
        <dbReference type="ARBA" id="ARBA00023125"/>
    </source>
</evidence>
<dbReference type="Proteomes" id="UP001529338">
    <property type="component" value="Unassembled WGS sequence"/>
</dbReference>
<dbReference type="Pfam" id="PF00440">
    <property type="entry name" value="TetR_N"/>
    <property type="match status" value="1"/>
</dbReference>
<dbReference type="PRINTS" id="PR00455">
    <property type="entry name" value="HTHTETR"/>
</dbReference>
<dbReference type="InterPro" id="IPR036271">
    <property type="entry name" value="Tet_transcr_reg_TetR-rel_C_sf"/>
</dbReference>